<reference evidence="1 2" key="1">
    <citation type="journal article" date="2015" name="Genome Announc.">
        <title>Expanding the biotechnology potential of lactobacilli through comparative genomics of 213 strains and associated genera.</title>
        <authorList>
            <person name="Sun Z."/>
            <person name="Harris H.M."/>
            <person name="McCann A."/>
            <person name="Guo C."/>
            <person name="Argimon S."/>
            <person name="Zhang W."/>
            <person name="Yang X."/>
            <person name="Jeffery I.B."/>
            <person name="Cooney J.C."/>
            <person name="Kagawa T.F."/>
            <person name="Liu W."/>
            <person name="Song Y."/>
            <person name="Salvetti E."/>
            <person name="Wrobel A."/>
            <person name="Rasinkangas P."/>
            <person name="Parkhill J."/>
            <person name="Rea M.C."/>
            <person name="O'Sullivan O."/>
            <person name="Ritari J."/>
            <person name="Douillard F.P."/>
            <person name="Paul Ross R."/>
            <person name="Yang R."/>
            <person name="Briner A.E."/>
            <person name="Felis G.E."/>
            <person name="de Vos W.M."/>
            <person name="Barrangou R."/>
            <person name="Klaenhammer T.R."/>
            <person name="Caufield P.W."/>
            <person name="Cui Y."/>
            <person name="Zhang H."/>
            <person name="O'Toole P.W."/>
        </authorList>
    </citation>
    <scope>NUCLEOTIDE SEQUENCE [LARGE SCALE GENOMIC DNA]</scope>
    <source>
        <strain evidence="1 2">DSM 16698</strain>
    </source>
</reference>
<accession>A0A0R2KRW4</accession>
<name>A0A0R2KRW4_LACAM</name>
<protein>
    <submittedName>
        <fullName evidence="1">Uncharacterized protein</fullName>
    </submittedName>
</protein>
<dbReference type="EMBL" id="JQBQ01000014">
    <property type="protein sequence ID" value="KRN92192.1"/>
    <property type="molecule type" value="Genomic_DNA"/>
</dbReference>
<gene>
    <name evidence="1" type="ORF">IV44_GL000324</name>
</gene>
<evidence type="ECO:0000313" key="2">
    <source>
        <dbReference type="Proteomes" id="UP000051529"/>
    </source>
</evidence>
<comment type="caution">
    <text evidence="1">The sequence shown here is derived from an EMBL/GenBank/DDBJ whole genome shotgun (WGS) entry which is preliminary data.</text>
</comment>
<dbReference type="AlphaFoldDB" id="A0A0R2KRW4"/>
<evidence type="ECO:0000313" key="1">
    <source>
        <dbReference type="EMBL" id="KRN92192.1"/>
    </source>
</evidence>
<organism evidence="1 2">
    <name type="scientific">Lactobacillus amylovorus subsp. animalium DSM 16698</name>
    <dbReference type="NCBI Taxonomy" id="695563"/>
    <lineage>
        <taxon>Bacteria</taxon>
        <taxon>Bacillati</taxon>
        <taxon>Bacillota</taxon>
        <taxon>Bacilli</taxon>
        <taxon>Lactobacillales</taxon>
        <taxon>Lactobacillaceae</taxon>
        <taxon>Lactobacillus</taxon>
        <taxon>Lactobacillus amylovorus subsp. animalium</taxon>
    </lineage>
</organism>
<dbReference type="Proteomes" id="UP000051529">
    <property type="component" value="Unassembled WGS sequence"/>
</dbReference>
<proteinExistence type="predicted"/>
<sequence length="257" mass="28936">MIKKYKEIGMKKFQKLVVTGLTSITLLSTFAELGTQNVNADTVTGEEDSSQQTFVVPDYSHLNLPNSNPDFVPMNDDSPSEADFDNMSVQELNQYIDKRVQQGRANSIYGESKVIYTPNVLKAMWRAAGAIAKKVGYPCAGTLIEYSASGKNYTEWSRGGGLLASHIRKTAAYKRAKRMNAKSIAFTKSDSKDLFYALHLVSSNFHYTEKHPVHIHDKFDFKYMASYRSPFTAAVNNWAFLCSNIDVLYPSKINIYF</sequence>
<dbReference type="PATRIC" id="fig|695563.3.peg.356"/>